<feature type="transmembrane region" description="Helical" evidence="10">
    <location>
        <begin position="12"/>
        <end position="34"/>
    </location>
</feature>
<dbReference type="SUPFAM" id="SSF81296">
    <property type="entry name" value="E set domains"/>
    <property type="match status" value="1"/>
</dbReference>
<reference evidence="12 13" key="1">
    <citation type="submission" date="2019-06" db="EMBL/GenBank/DDBJ databases">
        <title>Draft genome sequence of the filamentous fungus Phialemoniopsis curvata isolated from diesel fuel.</title>
        <authorList>
            <person name="Varaljay V.A."/>
            <person name="Lyon W.J."/>
            <person name="Crouch A.L."/>
            <person name="Drake C.E."/>
            <person name="Hollomon J.M."/>
            <person name="Nadeau L.J."/>
            <person name="Nunn H.S."/>
            <person name="Stevenson B.S."/>
            <person name="Bojanowski C.L."/>
            <person name="Crookes-Goodson W.J."/>
        </authorList>
    </citation>
    <scope>NUCLEOTIDE SEQUENCE [LARGE SCALE GENOMIC DNA]</scope>
    <source>
        <strain evidence="12 13">D216</strain>
    </source>
</reference>
<dbReference type="InterPro" id="IPR004179">
    <property type="entry name" value="Sec63-dom"/>
</dbReference>
<comment type="caution">
    <text evidence="12">The sequence shown here is derived from an EMBL/GenBank/DDBJ whole genome shotgun (WGS) entry which is preliminary data.</text>
</comment>
<dbReference type="Pfam" id="PF00226">
    <property type="entry name" value="DnaJ"/>
    <property type="match status" value="1"/>
</dbReference>
<feature type="transmembrane region" description="Helical" evidence="10">
    <location>
        <begin position="73"/>
        <end position="93"/>
    </location>
</feature>
<evidence type="ECO:0000256" key="4">
    <source>
        <dbReference type="ARBA" id="ARBA00022824"/>
    </source>
</evidence>
<dbReference type="FunFam" id="2.60.40.150:FF:000169">
    <property type="entry name" value="Protein translocation complex component (Npl1)"/>
    <property type="match status" value="1"/>
</dbReference>
<dbReference type="InterPro" id="IPR036869">
    <property type="entry name" value="J_dom_sf"/>
</dbReference>
<evidence type="ECO:0000256" key="8">
    <source>
        <dbReference type="ARBA" id="ARBA00023186"/>
    </source>
</evidence>
<dbReference type="InParanoid" id="A0A507AX62"/>
<feature type="region of interest" description="Disordered" evidence="9">
    <location>
        <begin position="642"/>
        <end position="705"/>
    </location>
</feature>
<evidence type="ECO:0000256" key="1">
    <source>
        <dbReference type="ARBA" id="ARBA00004477"/>
    </source>
</evidence>
<evidence type="ECO:0000256" key="6">
    <source>
        <dbReference type="ARBA" id="ARBA00022989"/>
    </source>
</evidence>
<feature type="compositionally biased region" description="Acidic residues" evidence="9">
    <location>
        <begin position="677"/>
        <end position="694"/>
    </location>
</feature>
<evidence type="ECO:0000313" key="12">
    <source>
        <dbReference type="EMBL" id="TPX12077.1"/>
    </source>
</evidence>
<dbReference type="GO" id="GO:0031207">
    <property type="term" value="C:Sec62/Sec63 complex"/>
    <property type="evidence" value="ECO:0007669"/>
    <property type="project" value="TreeGrafter"/>
</dbReference>
<dbReference type="SUPFAM" id="SSF46565">
    <property type="entry name" value="Chaperone J-domain"/>
    <property type="match status" value="1"/>
</dbReference>
<dbReference type="PANTHER" id="PTHR24075:SF0">
    <property type="entry name" value="TRANSLOCATION PROTEIN SEC63 HOMOLOG"/>
    <property type="match status" value="1"/>
</dbReference>
<dbReference type="SMART" id="SM00973">
    <property type="entry name" value="Sec63"/>
    <property type="match status" value="1"/>
</dbReference>
<dbReference type="PROSITE" id="PS50076">
    <property type="entry name" value="DNAJ_2"/>
    <property type="match status" value="1"/>
</dbReference>
<keyword evidence="13" id="KW-1185">Reference proteome</keyword>
<dbReference type="AlphaFoldDB" id="A0A507AX62"/>
<keyword evidence="7 10" id="KW-0472">Membrane</keyword>
<accession>A0A507AX62</accession>
<dbReference type="PROSITE" id="PS00636">
    <property type="entry name" value="DNAJ_1"/>
    <property type="match status" value="1"/>
</dbReference>
<dbReference type="GO" id="GO:0008320">
    <property type="term" value="F:protein transmembrane transporter activity"/>
    <property type="evidence" value="ECO:0007669"/>
    <property type="project" value="TreeGrafter"/>
</dbReference>
<dbReference type="Gene3D" id="1.10.150.20">
    <property type="entry name" value="5' to 3' exonuclease, C-terminal subdomain"/>
    <property type="match status" value="1"/>
</dbReference>
<name>A0A507AX62_9PEZI</name>
<dbReference type="GO" id="GO:0006614">
    <property type="term" value="P:SRP-dependent cotranslational protein targeting to membrane"/>
    <property type="evidence" value="ECO:0007669"/>
    <property type="project" value="TreeGrafter"/>
</dbReference>
<evidence type="ECO:0000256" key="10">
    <source>
        <dbReference type="SAM" id="Phobius"/>
    </source>
</evidence>
<dbReference type="InterPro" id="IPR035892">
    <property type="entry name" value="C2_domain_sf"/>
</dbReference>
<proteinExistence type="predicted"/>
<dbReference type="CDD" id="cd06257">
    <property type="entry name" value="DnaJ"/>
    <property type="match status" value="1"/>
</dbReference>
<dbReference type="STRING" id="1093900.A0A507AX62"/>
<dbReference type="SUPFAM" id="SSF158702">
    <property type="entry name" value="Sec63 N-terminal domain-like"/>
    <property type="match status" value="1"/>
</dbReference>
<keyword evidence="3 10" id="KW-0812">Transmembrane</keyword>
<dbReference type="SMART" id="SM00271">
    <property type="entry name" value="DnaJ"/>
    <property type="match status" value="1"/>
</dbReference>
<organism evidence="12 13">
    <name type="scientific">Thyridium curvatum</name>
    <dbReference type="NCBI Taxonomy" id="1093900"/>
    <lineage>
        <taxon>Eukaryota</taxon>
        <taxon>Fungi</taxon>
        <taxon>Dikarya</taxon>
        <taxon>Ascomycota</taxon>
        <taxon>Pezizomycotina</taxon>
        <taxon>Sordariomycetes</taxon>
        <taxon>Sordariomycetidae</taxon>
        <taxon>Thyridiales</taxon>
        <taxon>Thyridiaceae</taxon>
        <taxon>Thyridium</taxon>
    </lineage>
</organism>
<dbReference type="RefSeq" id="XP_030993788.1">
    <property type="nucleotide sequence ID" value="XM_031141909.1"/>
</dbReference>
<feature type="region of interest" description="Disordered" evidence="9">
    <location>
        <begin position="510"/>
        <end position="531"/>
    </location>
</feature>
<keyword evidence="4" id="KW-0256">Endoplasmic reticulum</keyword>
<keyword evidence="2" id="KW-0813">Transport</keyword>
<gene>
    <name evidence="12" type="ORF">E0L32_007192</name>
</gene>
<dbReference type="GO" id="GO:0006620">
    <property type="term" value="P:post-translational protein targeting to endoplasmic reticulum membrane"/>
    <property type="evidence" value="ECO:0007669"/>
    <property type="project" value="TreeGrafter"/>
</dbReference>
<keyword evidence="5" id="KW-0653">Protein transport</keyword>
<dbReference type="GO" id="GO:0003723">
    <property type="term" value="F:RNA binding"/>
    <property type="evidence" value="ECO:0007669"/>
    <property type="project" value="TreeGrafter"/>
</dbReference>
<dbReference type="EMBL" id="SKBQ01000043">
    <property type="protein sequence ID" value="TPX12077.1"/>
    <property type="molecule type" value="Genomic_DNA"/>
</dbReference>
<sequence>MSSDYNYDEEGYLWPFFVFTLTTIITLPMTYMLVNRTRDPASLFPRIQSDYRPKHDDLVAAQKAKDKRAQRKIGLTLAVIAGWAVMGYMLYLIQNTEVPTQTLWNPYDILGISESSNEQLIKSTYKKLSRKFHPDKIRPDPAKNETMDDLNARYVEISKAYQALTDEEVRNNYIQYGHPDGKQSFSIGIALPKAMVSDGNGRYVILVYFILFGILLPYLVGSWWYGTQRQSKEGVLMESANRLFREYEENMDEGGVITALSTGKEYEEIFRGDKVDSGLAKIESRITAAGTGSPFACGMSVKEKEKLNNLDNGVRRKVLSLLWAYLGRVELDDEALERAKFQVAPIAQALTKASTAIALAYSNTTPILASYYASQRIIQAIPPKASPLLQLPHFTPEVAKALDGDSKIPMSVQKFMDQPDSKRRALTTEKGLLNDKQYKTALDVAKQLPYLRVAKAFFKVTGEKFIIPSSLVTLVVKGRFIPPGSEKVPQINELDLEDIDPAEDDLDALLGRTPKKPVGKTVDGKPIMPPAKEDKPILPPLAYAPYFGRDHSPRWHVFLTDSKQGKMAVPPFTFTQFDKPILEADGKTPTFAMQTLKAQFQAPPQAGHYTFVMHVVCDSYVGFDTKMEVTLVVEEASRAAEMAAEDEISEPDEDSIAGIMNAAKGGAPPPKKKKAVEEDDSDEESGTEEEEDDTSATNTDTEPEN</sequence>
<evidence type="ECO:0000256" key="2">
    <source>
        <dbReference type="ARBA" id="ARBA00022448"/>
    </source>
</evidence>
<evidence type="ECO:0000256" key="9">
    <source>
        <dbReference type="SAM" id="MobiDB-lite"/>
    </source>
</evidence>
<evidence type="ECO:0000313" key="13">
    <source>
        <dbReference type="Proteomes" id="UP000319257"/>
    </source>
</evidence>
<dbReference type="OrthoDB" id="1734229at2759"/>
<feature type="domain" description="J" evidence="11">
    <location>
        <begin position="105"/>
        <end position="177"/>
    </location>
</feature>
<protein>
    <recommendedName>
        <fullName evidence="11">J domain-containing protein</fullName>
    </recommendedName>
</protein>
<dbReference type="Gene3D" id="2.60.40.150">
    <property type="entry name" value="C2 domain"/>
    <property type="match status" value="1"/>
</dbReference>
<dbReference type="PANTHER" id="PTHR24075">
    <property type="entry name" value="SEC63 DOMAIN-CONTAINING"/>
    <property type="match status" value="1"/>
</dbReference>
<comment type="subcellular location">
    <subcellularLocation>
        <location evidence="1">Endoplasmic reticulum membrane</location>
        <topology evidence="1">Multi-pass membrane protein</topology>
    </subcellularLocation>
</comment>
<dbReference type="InterPro" id="IPR014756">
    <property type="entry name" value="Ig_E-set"/>
</dbReference>
<feature type="compositionally biased region" description="Low complexity" evidence="9">
    <location>
        <begin position="695"/>
        <end position="705"/>
    </location>
</feature>
<evidence type="ECO:0000259" key="11">
    <source>
        <dbReference type="PROSITE" id="PS50076"/>
    </source>
</evidence>
<dbReference type="GeneID" id="41974639"/>
<feature type="transmembrane region" description="Helical" evidence="10">
    <location>
        <begin position="203"/>
        <end position="225"/>
    </location>
</feature>
<dbReference type="InterPro" id="IPR018253">
    <property type="entry name" value="DnaJ_domain_CS"/>
</dbReference>
<keyword evidence="6 10" id="KW-1133">Transmembrane helix</keyword>
<dbReference type="FunFam" id="1.10.287.110:FF:000039">
    <property type="entry name" value="Protein translocation complex component (Npl1)"/>
    <property type="match status" value="1"/>
</dbReference>
<dbReference type="PRINTS" id="PR00625">
    <property type="entry name" value="JDOMAIN"/>
</dbReference>
<dbReference type="Gene3D" id="1.10.3380.10">
    <property type="entry name" value="Sec63 N-terminal domain-like domain"/>
    <property type="match status" value="1"/>
</dbReference>
<evidence type="ECO:0000256" key="5">
    <source>
        <dbReference type="ARBA" id="ARBA00022927"/>
    </source>
</evidence>
<dbReference type="FunCoup" id="A0A507AX62">
    <property type="interactions" value="443"/>
</dbReference>
<evidence type="ECO:0000256" key="3">
    <source>
        <dbReference type="ARBA" id="ARBA00022692"/>
    </source>
</evidence>
<dbReference type="InterPro" id="IPR001623">
    <property type="entry name" value="DnaJ_domain"/>
</dbReference>
<feature type="compositionally biased region" description="Acidic residues" evidence="9">
    <location>
        <begin position="643"/>
        <end position="655"/>
    </location>
</feature>
<keyword evidence="8" id="KW-0143">Chaperone</keyword>
<evidence type="ECO:0000256" key="7">
    <source>
        <dbReference type="ARBA" id="ARBA00023136"/>
    </source>
</evidence>
<dbReference type="Pfam" id="PF02889">
    <property type="entry name" value="Sec63"/>
    <property type="match status" value="1"/>
</dbReference>
<dbReference type="Gene3D" id="1.10.287.110">
    <property type="entry name" value="DnaJ domain"/>
    <property type="match status" value="1"/>
</dbReference>
<dbReference type="Proteomes" id="UP000319257">
    <property type="component" value="Unassembled WGS sequence"/>
</dbReference>